<feature type="compositionally biased region" description="Polar residues" evidence="1">
    <location>
        <begin position="1"/>
        <end position="13"/>
    </location>
</feature>
<dbReference type="RefSeq" id="WP_301245277.1">
    <property type="nucleotide sequence ID" value="NZ_JAROCD010000003.1"/>
</dbReference>
<feature type="compositionally biased region" description="Low complexity" evidence="1">
    <location>
        <begin position="56"/>
        <end position="69"/>
    </location>
</feature>
<reference evidence="2" key="1">
    <citation type="submission" date="2023-03" db="EMBL/GenBank/DDBJ databases">
        <title>MT1 and MT2 Draft Genomes of Novel Species.</title>
        <authorList>
            <person name="Venkateswaran K."/>
        </authorList>
    </citation>
    <scope>NUCLEOTIDE SEQUENCE</scope>
    <source>
        <strain evidence="2">F6_3S_P_1C</strain>
    </source>
</reference>
<name>A0ABT8J804_9BACL</name>
<accession>A0ABT8J804</accession>
<dbReference type="Proteomes" id="UP001174205">
    <property type="component" value="Unassembled WGS sequence"/>
</dbReference>
<keyword evidence="3" id="KW-1185">Reference proteome</keyword>
<feature type="compositionally biased region" description="Polar residues" evidence="1">
    <location>
        <begin position="31"/>
        <end position="40"/>
    </location>
</feature>
<comment type="caution">
    <text evidence="2">The sequence shown here is derived from an EMBL/GenBank/DDBJ whole genome shotgun (WGS) entry which is preliminary data.</text>
</comment>
<proteinExistence type="predicted"/>
<evidence type="ECO:0008006" key="4">
    <source>
        <dbReference type="Google" id="ProtNLM"/>
    </source>
</evidence>
<feature type="region of interest" description="Disordered" evidence="1">
    <location>
        <begin position="1"/>
        <end position="76"/>
    </location>
</feature>
<gene>
    <name evidence="2" type="ORF">P5G61_05525</name>
</gene>
<evidence type="ECO:0000313" key="2">
    <source>
        <dbReference type="EMBL" id="MDN4600677.1"/>
    </source>
</evidence>
<evidence type="ECO:0000313" key="3">
    <source>
        <dbReference type="Proteomes" id="UP001174205"/>
    </source>
</evidence>
<dbReference type="EMBL" id="JAROCD010000003">
    <property type="protein sequence ID" value="MDN4600677.1"/>
    <property type="molecule type" value="Genomic_DNA"/>
</dbReference>
<sequence length="76" mass="8503">MAKKSQGFQTPNEKYNEEFGQENVANKVKQSEQNKVQENFKTPDEKFNAEFGVENTGQTGQTGQTSQVGKAGKFQK</sequence>
<evidence type="ECO:0000256" key="1">
    <source>
        <dbReference type="SAM" id="MobiDB-lite"/>
    </source>
</evidence>
<protein>
    <recommendedName>
        <fullName evidence="4">Small, acid-soluble spore protein gamma-type</fullName>
    </recommendedName>
</protein>
<organism evidence="2 3">
    <name type="scientific">Paenibacillus vandeheii</name>
    <dbReference type="NCBI Taxonomy" id="3035917"/>
    <lineage>
        <taxon>Bacteria</taxon>
        <taxon>Bacillati</taxon>
        <taxon>Bacillota</taxon>
        <taxon>Bacilli</taxon>
        <taxon>Bacillales</taxon>
        <taxon>Paenibacillaceae</taxon>
        <taxon>Paenibacillus</taxon>
    </lineage>
</organism>